<dbReference type="InterPro" id="IPR020568">
    <property type="entry name" value="Ribosomal_Su5_D2-typ_SF"/>
</dbReference>
<dbReference type="InterPro" id="IPR019741">
    <property type="entry name" value="Galactokinase_CS"/>
</dbReference>
<proteinExistence type="inferred from homology"/>
<dbReference type="InterPro" id="IPR036554">
    <property type="entry name" value="GHMP_kinase_C_sf"/>
</dbReference>
<gene>
    <name evidence="11 16" type="primary">galK</name>
    <name evidence="16" type="ORF">ACFFJP_00755</name>
</gene>
<comment type="pathway">
    <text evidence="11">Carbohydrate metabolism; galactose metabolism.</text>
</comment>
<evidence type="ECO:0000256" key="2">
    <source>
        <dbReference type="ARBA" id="ARBA00022490"/>
    </source>
</evidence>
<dbReference type="EMBL" id="JBHLXP010000001">
    <property type="protein sequence ID" value="MFC0046813.1"/>
    <property type="molecule type" value="Genomic_DNA"/>
</dbReference>
<keyword evidence="6 11" id="KW-0418">Kinase</keyword>
<keyword evidence="3 11" id="KW-0808">Transferase</keyword>
<comment type="caution">
    <text evidence="16">The sequence shown here is derived from an EMBL/GenBank/DDBJ whole genome shotgun (WGS) entry which is preliminary data.</text>
</comment>
<feature type="domain" description="GHMP kinase C-terminal" evidence="14">
    <location>
        <begin position="283"/>
        <end position="365"/>
    </location>
</feature>
<dbReference type="PROSITE" id="PS00106">
    <property type="entry name" value="GALACTOKINASE"/>
    <property type="match status" value="1"/>
</dbReference>
<evidence type="ECO:0000313" key="16">
    <source>
        <dbReference type="EMBL" id="MFC0046813.1"/>
    </source>
</evidence>
<evidence type="ECO:0000256" key="3">
    <source>
        <dbReference type="ARBA" id="ARBA00022679"/>
    </source>
</evidence>
<dbReference type="Gene3D" id="3.30.70.890">
    <property type="entry name" value="GHMP kinase, C-terminal domain"/>
    <property type="match status" value="1"/>
</dbReference>
<evidence type="ECO:0000256" key="10">
    <source>
        <dbReference type="ARBA" id="ARBA00023277"/>
    </source>
</evidence>
<evidence type="ECO:0000313" key="17">
    <source>
        <dbReference type="Proteomes" id="UP001589813"/>
    </source>
</evidence>
<dbReference type="InterPro" id="IPR014721">
    <property type="entry name" value="Ribsml_uS5_D2-typ_fold_subgr"/>
</dbReference>
<reference evidence="16 17" key="1">
    <citation type="submission" date="2024-09" db="EMBL/GenBank/DDBJ databases">
        <authorList>
            <person name="Sun Q."/>
            <person name="Mori K."/>
        </authorList>
    </citation>
    <scope>NUCLEOTIDE SEQUENCE [LARGE SCALE GENOMIC DNA]</scope>
    <source>
        <strain evidence="16 17">KCTC 23315</strain>
    </source>
</reference>
<evidence type="ECO:0000256" key="11">
    <source>
        <dbReference type="HAMAP-Rule" id="MF_00246"/>
    </source>
</evidence>
<feature type="domain" description="GHMP kinase N-terminal" evidence="13">
    <location>
        <begin position="98"/>
        <end position="185"/>
    </location>
</feature>
<name>A0ABV6B9W5_9GAMM</name>
<evidence type="ECO:0000256" key="1">
    <source>
        <dbReference type="ARBA" id="ARBA00006566"/>
    </source>
</evidence>
<dbReference type="InterPro" id="IPR006206">
    <property type="entry name" value="Mevalonate/galactokinase"/>
</dbReference>
<protein>
    <recommendedName>
        <fullName evidence="11 12">Galactokinase</fullName>
        <ecNumber evidence="11 12">2.7.1.6</ecNumber>
    </recommendedName>
    <alternativeName>
        <fullName evidence="11">Galactose kinase</fullName>
    </alternativeName>
</protein>
<evidence type="ECO:0000259" key="15">
    <source>
        <dbReference type="Pfam" id="PF10509"/>
    </source>
</evidence>
<evidence type="ECO:0000259" key="14">
    <source>
        <dbReference type="Pfam" id="PF08544"/>
    </source>
</evidence>
<keyword evidence="8 11" id="KW-0460">Magnesium</keyword>
<dbReference type="PIRSF" id="PIRSF000530">
    <property type="entry name" value="Galactokinase"/>
    <property type="match status" value="1"/>
</dbReference>
<dbReference type="Proteomes" id="UP001589813">
    <property type="component" value="Unassembled WGS sequence"/>
</dbReference>
<keyword evidence="4 11" id="KW-0479">Metal-binding</keyword>
<dbReference type="NCBIfam" id="TIGR00131">
    <property type="entry name" value="gal_kin"/>
    <property type="match status" value="1"/>
</dbReference>
<dbReference type="InterPro" id="IPR013750">
    <property type="entry name" value="GHMP_kinase_C_dom"/>
</dbReference>
<feature type="binding site" evidence="11">
    <location>
        <position position="134"/>
    </location>
    <ligand>
        <name>Mg(2+)</name>
        <dbReference type="ChEBI" id="CHEBI:18420"/>
    </ligand>
</feature>
<evidence type="ECO:0000259" key="13">
    <source>
        <dbReference type="Pfam" id="PF00288"/>
    </source>
</evidence>
<keyword evidence="2 11" id="KW-0963">Cytoplasm</keyword>
<comment type="catalytic activity">
    <reaction evidence="11">
        <text>alpha-D-galactose + ATP = alpha-D-galactose 1-phosphate + ADP + H(+)</text>
        <dbReference type="Rhea" id="RHEA:13553"/>
        <dbReference type="ChEBI" id="CHEBI:15378"/>
        <dbReference type="ChEBI" id="CHEBI:28061"/>
        <dbReference type="ChEBI" id="CHEBI:30616"/>
        <dbReference type="ChEBI" id="CHEBI:58336"/>
        <dbReference type="ChEBI" id="CHEBI:456216"/>
        <dbReference type="EC" id="2.7.1.6"/>
    </reaction>
</comment>
<dbReference type="Pfam" id="PF08544">
    <property type="entry name" value="GHMP_kinases_C"/>
    <property type="match status" value="1"/>
</dbReference>
<evidence type="ECO:0000256" key="4">
    <source>
        <dbReference type="ARBA" id="ARBA00022723"/>
    </source>
</evidence>
<comment type="similarity">
    <text evidence="1 11">Belongs to the GHMP kinase family. GalK subfamily.</text>
</comment>
<comment type="function">
    <text evidence="11">Catalyzes the transfer of the gamma-phosphate of ATP to D-galactose to form alpha-D-galactose-1-phosphate (Gal-1-P).</text>
</comment>
<dbReference type="InterPro" id="IPR006203">
    <property type="entry name" value="GHMP_knse_ATP-bd_CS"/>
</dbReference>
<dbReference type="InterPro" id="IPR022963">
    <property type="entry name" value="Galactokinase_bac"/>
</dbReference>
<evidence type="ECO:0000256" key="8">
    <source>
        <dbReference type="ARBA" id="ARBA00022842"/>
    </source>
</evidence>
<dbReference type="InterPro" id="IPR000705">
    <property type="entry name" value="Galactokinase"/>
</dbReference>
<keyword evidence="10 11" id="KW-0119">Carbohydrate metabolism</keyword>
<dbReference type="HAMAP" id="MF_00246">
    <property type="entry name" value="Galactokinase"/>
    <property type="match status" value="1"/>
</dbReference>
<dbReference type="PRINTS" id="PR00959">
    <property type="entry name" value="MEVGALKINASE"/>
</dbReference>
<evidence type="ECO:0000256" key="9">
    <source>
        <dbReference type="ARBA" id="ARBA00023144"/>
    </source>
</evidence>
<dbReference type="Pfam" id="PF00288">
    <property type="entry name" value="GHMP_kinases_N"/>
    <property type="match status" value="1"/>
</dbReference>
<feature type="domain" description="Galactokinase N-terminal" evidence="15">
    <location>
        <begin position="14"/>
        <end position="59"/>
    </location>
</feature>
<feature type="binding site" evidence="11">
    <location>
        <position position="166"/>
    </location>
    <ligand>
        <name>Mg(2+)</name>
        <dbReference type="ChEBI" id="CHEBI:18420"/>
    </ligand>
</feature>
<keyword evidence="17" id="KW-1185">Reference proteome</keyword>
<dbReference type="Gene3D" id="3.30.230.10">
    <property type="match status" value="1"/>
</dbReference>
<keyword evidence="7 11" id="KW-0067">ATP-binding</keyword>
<keyword evidence="5 11" id="KW-0547">Nucleotide-binding</keyword>
<dbReference type="SUPFAM" id="SSF54211">
    <property type="entry name" value="Ribosomal protein S5 domain 2-like"/>
    <property type="match status" value="1"/>
</dbReference>
<comment type="subcellular location">
    <subcellularLocation>
        <location evidence="11">Cytoplasm</location>
    </subcellularLocation>
</comment>
<feature type="binding site" evidence="11">
    <location>
        <begin position="38"/>
        <end position="41"/>
    </location>
    <ligand>
        <name>substrate</name>
    </ligand>
</feature>
<feature type="site" description="Transition state stabilizer" evidence="11">
    <location>
        <position position="32"/>
    </location>
</feature>
<dbReference type="PROSITE" id="PS00627">
    <property type="entry name" value="GHMP_KINASES_ATP"/>
    <property type="match status" value="1"/>
</dbReference>
<evidence type="ECO:0000256" key="6">
    <source>
        <dbReference type="ARBA" id="ARBA00022777"/>
    </source>
</evidence>
<feature type="binding site" evidence="11">
    <location>
        <position position="227"/>
    </location>
    <ligand>
        <name>substrate</name>
    </ligand>
</feature>
<dbReference type="PRINTS" id="PR00473">
    <property type="entry name" value="GALCTOKINASE"/>
</dbReference>
<accession>A0ABV6B9W5</accession>
<feature type="active site" description="Proton acceptor" evidence="11">
    <location>
        <position position="178"/>
    </location>
</feature>
<dbReference type="PANTHER" id="PTHR10457:SF7">
    <property type="entry name" value="GALACTOKINASE-RELATED"/>
    <property type="match status" value="1"/>
</dbReference>
<dbReference type="Pfam" id="PF10509">
    <property type="entry name" value="GalKase_gal_bdg"/>
    <property type="match status" value="1"/>
</dbReference>
<feature type="binding site" evidence="11">
    <location>
        <begin position="128"/>
        <end position="134"/>
    </location>
    <ligand>
        <name>ATP</name>
        <dbReference type="ChEBI" id="CHEBI:30616"/>
    </ligand>
</feature>
<dbReference type="EC" id="2.7.1.6" evidence="11 12"/>
<dbReference type="SUPFAM" id="SSF55060">
    <property type="entry name" value="GHMP Kinase, C-terminal domain"/>
    <property type="match status" value="1"/>
</dbReference>
<comment type="caution">
    <text evidence="11">Lacks conserved residue(s) required for the propagation of feature annotation.</text>
</comment>
<evidence type="ECO:0000256" key="7">
    <source>
        <dbReference type="ARBA" id="ARBA00022840"/>
    </source>
</evidence>
<organism evidence="16 17">
    <name type="scientific">Rheinheimera tilapiae</name>
    <dbReference type="NCBI Taxonomy" id="875043"/>
    <lineage>
        <taxon>Bacteria</taxon>
        <taxon>Pseudomonadati</taxon>
        <taxon>Pseudomonadota</taxon>
        <taxon>Gammaproteobacteria</taxon>
        <taxon>Chromatiales</taxon>
        <taxon>Chromatiaceae</taxon>
        <taxon>Rheinheimera</taxon>
    </lineage>
</organism>
<dbReference type="NCBIfam" id="NF003472">
    <property type="entry name" value="PRK05101.1"/>
    <property type="match status" value="1"/>
</dbReference>
<dbReference type="InterPro" id="IPR006204">
    <property type="entry name" value="GHMP_kinase_N_dom"/>
</dbReference>
<sequence>MSLAGNLQDMITAVFHREFGSAPTQLFSAPGRVNLIGEHTDYNDGFVLPCAIQFETVLASALVPGSNQIRIFAADYQELHIIDLTETVTPVATPRWANYVRGVVAGLQQRGLVLPGCDLVVGGNVPQGAGLSSSASLEMVLGLGLSTLAGSPLSPRDNALNGQQAEHQFAGCQCGIMDQLVSAAGQAGQALLLDCRSLDYQTVPMPASLQVLIIHSNVKRGLVDSAYNERREQCEAAAAFFGVKALRDVTLAQLEAAQAQLAPLIYARARHVISENNRTEAAAVALKSGDIKTLSALMAQSHQSMRDDFAITVPAIDFLVAEVAAICGERGGVRMTGGGFGGCIVALLPADLVEPVCLHLSKVYPAAHQLEPTFYLCQASAGARAL</sequence>
<keyword evidence="9 11" id="KW-0299">Galactose metabolism</keyword>
<evidence type="ECO:0000256" key="5">
    <source>
        <dbReference type="ARBA" id="ARBA00022741"/>
    </source>
</evidence>
<dbReference type="GO" id="GO:0004335">
    <property type="term" value="F:galactokinase activity"/>
    <property type="evidence" value="ECO:0007669"/>
    <property type="project" value="UniProtKB-EC"/>
</dbReference>
<dbReference type="InterPro" id="IPR019539">
    <property type="entry name" value="GalKase_N"/>
</dbReference>
<evidence type="ECO:0000256" key="12">
    <source>
        <dbReference type="NCBIfam" id="TIGR00131"/>
    </source>
</evidence>
<dbReference type="RefSeq" id="WP_377239398.1">
    <property type="nucleotide sequence ID" value="NZ_JBHLXP010000001.1"/>
</dbReference>
<dbReference type="PANTHER" id="PTHR10457">
    <property type="entry name" value="MEVALONATE KINASE/GALACTOKINASE"/>
    <property type="match status" value="1"/>
</dbReference>